<name>R0K4R1_EXST2</name>
<sequence>MDKPTTIHSILQNWSLPLTTPNAILPSHLVASLPPTHLPLRLLSAIHTLSTLTIGQRERAHNLLTTYFQARIREASYSGRHDSIPAMLQVEDVEKACESARRMSVASLGTAMEPSKGVVCHATEEEKEDIPGLHVAFTERKSIFDTSDDGDACENGANGNVYMRTTQDPMSTAHTVSLPLTPRTSKRRIHLPCIQTSSPLCTQLAPSSFTPLFQSLNCEFSNPAGDVTALLDMGPNPASQLYQSPYYLSGTSFCDEQQDTQVDLASLEETNLHEDTHGTQEEAEAEVKQEEEEQQNLRAAQRATHEYNLRRLDLRVKKREYASARLRCEDARRRMLSLRSSAATTTTTYDNPSM</sequence>
<dbReference type="RefSeq" id="XP_008024041.1">
    <property type="nucleotide sequence ID" value="XM_008025850.1"/>
</dbReference>
<dbReference type="AlphaFoldDB" id="R0K4R1"/>
<dbReference type="Proteomes" id="UP000016935">
    <property type="component" value="Unassembled WGS sequence"/>
</dbReference>
<evidence type="ECO:0000256" key="1">
    <source>
        <dbReference type="SAM" id="MobiDB-lite"/>
    </source>
</evidence>
<dbReference type="STRING" id="671987.R0K4R1"/>
<dbReference type="GeneID" id="19403137"/>
<keyword evidence="3" id="KW-1185">Reference proteome</keyword>
<protein>
    <submittedName>
        <fullName evidence="2">Uncharacterized protein</fullName>
    </submittedName>
</protein>
<reference evidence="2 3" key="2">
    <citation type="journal article" date="2013" name="PLoS Genet.">
        <title>Comparative genome structure, secondary metabolite, and effector coding capacity across Cochliobolus pathogens.</title>
        <authorList>
            <person name="Condon B.J."/>
            <person name="Leng Y."/>
            <person name="Wu D."/>
            <person name="Bushley K.E."/>
            <person name="Ohm R.A."/>
            <person name="Otillar R."/>
            <person name="Martin J."/>
            <person name="Schackwitz W."/>
            <person name="Grimwood J."/>
            <person name="MohdZainudin N."/>
            <person name="Xue C."/>
            <person name="Wang R."/>
            <person name="Manning V.A."/>
            <person name="Dhillon B."/>
            <person name="Tu Z.J."/>
            <person name="Steffenson B.J."/>
            <person name="Salamov A."/>
            <person name="Sun H."/>
            <person name="Lowry S."/>
            <person name="LaButti K."/>
            <person name="Han J."/>
            <person name="Copeland A."/>
            <person name="Lindquist E."/>
            <person name="Barry K."/>
            <person name="Schmutz J."/>
            <person name="Baker S.E."/>
            <person name="Ciuffetti L.M."/>
            <person name="Grigoriev I.V."/>
            <person name="Zhong S."/>
            <person name="Turgeon B.G."/>
        </authorList>
    </citation>
    <scope>NUCLEOTIDE SEQUENCE [LARGE SCALE GENOMIC DNA]</scope>
    <source>
        <strain evidence="3">28A</strain>
    </source>
</reference>
<dbReference type="EMBL" id="KB908548">
    <property type="protein sequence ID" value="EOA88043.1"/>
    <property type="molecule type" value="Genomic_DNA"/>
</dbReference>
<dbReference type="HOGENOM" id="CLU_067173_0_0_1"/>
<accession>R0K4R1</accession>
<feature type="region of interest" description="Disordered" evidence="1">
    <location>
        <begin position="271"/>
        <end position="302"/>
    </location>
</feature>
<evidence type="ECO:0000313" key="2">
    <source>
        <dbReference type="EMBL" id="EOA88043.1"/>
    </source>
</evidence>
<proteinExistence type="predicted"/>
<feature type="compositionally biased region" description="Basic and acidic residues" evidence="1">
    <location>
        <begin position="271"/>
        <end position="288"/>
    </location>
</feature>
<gene>
    <name evidence="2" type="ORF">SETTUDRAFT_27509</name>
</gene>
<evidence type="ECO:0000313" key="3">
    <source>
        <dbReference type="Proteomes" id="UP000016935"/>
    </source>
</evidence>
<organism evidence="2 3">
    <name type="scientific">Exserohilum turcicum (strain 28A)</name>
    <name type="common">Northern leaf blight fungus</name>
    <name type="synonym">Setosphaeria turcica</name>
    <dbReference type="NCBI Taxonomy" id="671987"/>
    <lineage>
        <taxon>Eukaryota</taxon>
        <taxon>Fungi</taxon>
        <taxon>Dikarya</taxon>
        <taxon>Ascomycota</taxon>
        <taxon>Pezizomycotina</taxon>
        <taxon>Dothideomycetes</taxon>
        <taxon>Pleosporomycetidae</taxon>
        <taxon>Pleosporales</taxon>
        <taxon>Pleosporineae</taxon>
        <taxon>Pleosporaceae</taxon>
        <taxon>Exserohilum</taxon>
    </lineage>
</organism>
<dbReference type="OrthoDB" id="3801260at2759"/>
<reference evidence="2 3" key="1">
    <citation type="journal article" date="2012" name="PLoS Pathog.">
        <title>Diverse lifestyles and strategies of plant pathogenesis encoded in the genomes of eighteen Dothideomycetes fungi.</title>
        <authorList>
            <person name="Ohm R.A."/>
            <person name="Feau N."/>
            <person name="Henrissat B."/>
            <person name="Schoch C.L."/>
            <person name="Horwitz B.A."/>
            <person name="Barry K.W."/>
            <person name="Condon B.J."/>
            <person name="Copeland A.C."/>
            <person name="Dhillon B."/>
            <person name="Glaser F."/>
            <person name="Hesse C.N."/>
            <person name="Kosti I."/>
            <person name="LaButti K."/>
            <person name="Lindquist E.A."/>
            <person name="Lucas S."/>
            <person name="Salamov A.A."/>
            <person name="Bradshaw R.E."/>
            <person name="Ciuffetti L."/>
            <person name="Hamelin R.C."/>
            <person name="Kema G.H.J."/>
            <person name="Lawrence C."/>
            <person name="Scott J.A."/>
            <person name="Spatafora J.W."/>
            <person name="Turgeon B.G."/>
            <person name="de Wit P.J.G.M."/>
            <person name="Zhong S."/>
            <person name="Goodwin S.B."/>
            <person name="Grigoriev I.V."/>
        </authorList>
    </citation>
    <scope>NUCLEOTIDE SEQUENCE [LARGE SCALE GENOMIC DNA]</scope>
    <source>
        <strain evidence="3">28A</strain>
    </source>
</reference>